<dbReference type="EMBL" id="CP011104">
    <property type="protein sequence ID" value="AKH63599.1"/>
    <property type="molecule type" value="Genomic_DNA"/>
</dbReference>
<dbReference type="Proteomes" id="UP000034866">
    <property type="component" value="Chromosome"/>
</dbReference>
<evidence type="ECO:0000313" key="1">
    <source>
        <dbReference type="EMBL" id="AKH63599.1"/>
    </source>
</evidence>
<evidence type="ECO:0000313" key="2">
    <source>
        <dbReference type="Proteomes" id="UP000034866"/>
    </source>
</evidence>
<gene>
    <name evidence="1" type="ORF">VY86_09900</name>
</gene>
<protein>
    <submittedName>
        <fullName evidence="1">Uncharacterized protein</fullName>
    </submittedName>
</protein>
<reference evidence="2" key="2">
    <citation type="submission" date="2015-03" db="EMBL/GenBank/DDBJ databases">
        <title>Genome sequence of Azospirillum thiophilum strain DSM 21654T.</title>
        <authorList>
            <person name="Kwak Y."/>
            <person name="Shin J.-H."/>
        </authorList>
    </citation>
    <scope>NUCLEOTIDE SEQUENCE [LARGE SCALE GENOMIC DNA]</scope>
    <source>
        <strain evidence="2">DSM 15199</strain>
    </source>
</reference>
<dbReference type="AlphaFoldDB" id="A0A0F7LKD0"/>
<dbReference type="PATRIC" id="fig|230089.6.peg.2199"/>
<keyword evidence="2" id="KW-1185">Reference proteome</keyword>
<name>A0A0F7LKD0_9GAMM</name>
<organism evidence="1 2">
    <name type="scientific">Photorhabdus thracensis</name>
    <dbReference type="NCBI Taxonomy" id="230089"/>
    <lineage>
        <taxon>Bacteria</taxon>
        <taxon>Pseudomonadati</taxon>
        <taxon>Pseudomonadota</taxon>
        <taxon>Gammaproteobacteria</taxon>
        <taxon>Enterobacterales</taxon>
        <taxon>Morganellaceae</taxon>
        <taxon>Photorhabdus</taxon>
    </lineage>
</organism>
<reference evidence="1 2" key="1">
    <citation type="journal article" date="2015" name="J. Biotechnol.">
        <title>Complete genome sequence of Photorhabdus temperata subsp. thracensis 39-8(T), an entomopathogenic bacterium for the improved commercial bioinsecticide.</title>
        <authorList>
            <person name="Kwak Y."/>
            <person name="Shin J.H."/>
        </authorList>
    </citation>
    <scope>NUCLEOTIDE SEQUENCE [LARGE SCALE GENOMIC DNA]</scope>
    <source>
        <strain evidence="1 2">DSM 15199</strain>
    </source>
</reference>
<accession>A0A0F7LKD0</accession>
<sequence length="87" mass="10067">MAEFNLLLKIIFLTDSVNQYKILTVVSITFNPRFLLSLIIIGSRLMNANHIHFLSLLTLLNNRRESVLIPIFSDDILLRTGLFSTRY</sequence>
<proteinExistence type="predicted"/>
<dbReference type="KEGG" id="ptt:VY86_09900"/>